<feature type="domain" description="Transcription factor MYC/MYB N-terminal" evidence="4">
    <location>
        <begin position="2"/>
        <end position="80"/>
    </location>
</feature>
<dbReference type="Pfam" id="PF14215">
    <property type="entry name" value="bHLH-MYC_N"/>
    <property type="match status" value="1"/>
</dbReference>
<name>A0A8J5EU94_ZINOF</name>
<dbReference type="InterPro" id="IPR023299">
    <property type="entry name" value="ATPase_P-typ_cyto_dom_N"/>
</dbReference>
<dbReference type="InterPro" id="IPR025610">
    <property type="entry name" value="MYC/MYB_N"/>
</dbReference>
<dbReference type="GO" id="GO:0140326">
    <property type="term" value="F:ATPase-coupled intramembrane lipid transporter activity"/>
    <property type="evidence" value="ECO:0007669"/>
    <property type="project" value="TreeGrafter"/>
</dbReference>
<reference evidence="5 6" key="1">
    <citation type="submission" date="2020-08" db="EMBL/GenBank/DDBJ databases">
        <title>Plant Genome Project.</title>
        <authorList>
            <person name="Zhang R.-G."/>
        </authorList>
    </citation>
    <scope>NUCLEOTIDE SEQUENCE [LARGE SCALE GENOMIC DNA]</scope>
    <source>
        <tissue evidence="5">Rhizome</tissue>
    </source>
</reference>
<dbReference type="GO" id="GO:0045332">
    <property type="term" value="P:phospholipid translocation"/>
    <property type="evidence" value="ECO:0007669"/>
    <property type="project" value="TreeGrafter"/>
</dbReference>
<dbReference type="Gene3D" id="3.40.50.1000">
    <property type="entry name" value="HAD superfamily/HAD-like"/>
    <property type="match status" value="1"/>
</dbReference>
<accession>A0A8J5EU94</accession>
<dbReference type="PANTHER" id="PTHR24092:SF150">
    <property type="entry name" value="PHOSPHOLIPID-TRANSPORTING ATPASE"/>
    <property type="match status" value="1"/>
</dbReference>
<dbReference type="EMBL" id="JACMSC010000020">
    <property type="protein sequence ID" value="KAG6472251.1"/>
    <property type="molecule type" value="Genomic_DNA"/>
</dbReference>
<dbReference type="GO" id="GO:0005886">
    <property type="term" value="C:plasma membrane"/>
    <property type="evidence" value="ECO:0007669"/>
    <property type="project" value="TreeGrafter"/>
</dbReference>
<sequence length="221" mass="25299">MQTFAPGCGMLRQTLLIGSPVWLTVARGMESVALCEQARQARMFGLRTMTCVPLAYGAVVELGSTQEIYQNVEFLNKIRAPEFKILNLMKFNSKRKRMSIIVRDETGQIILLWKGANRLSKNGRMFETDTIKHLNEYEETGLRTLALAFWFLEESEYSAWNIEFLRAKTSMDNDRLAELERVPQCIDKLAQTGLKMWVLTGDKMEIAINIGLLRQGMKHIS</sequence>
<dbReference type="Proteomes" id="UP000734854">
    <property type="component" value="Unassembled WGS sequence"/>
</dbReference>
<keyword evidence="2" id="KW-0804">Transcription</keyword>
<organism evidence="5 6">
    <name type="scientific">Zingiber officinale</name>
    <name type="common">Ginger</name>
    <name type="synonym">Amomum zingiber</name>
    <dbReference type="NCBI Taxonomy" id="94328"/>
    <lineage>
        <taxon>Eukaryota</taxon>
        <taxon>Viridiplantae</taxon>
        <taxon>Streptophyta</taxon>
        <taxon>Embryophyta</taxon>
        <taxon>Tracheophyta</taxon>
        <taxon>Spermatophyta</taxon>
        <taxon>Magnoliopsida</taxon>
        <taxon>Liliopsida</taxon>
        <taxon>Zingiberales</taxon>
        <taxon>Zingiberaceae</taxon>
        <taxon>Zingiber</taxon>
    </lineage>
</organism>
<keyword evidence="6" id="KW-1185">Reference proteome</keyword>
<keyword evidence="1" id="KW-0805">Transcription regulation</keyword>
<comment type="caution">
    <text evidence="5">The sequence shown here is derived from an EMBL/GenBank/DDBJ whole genome shotgun (WGS) entry which is preliminary data.</text>
</comment>
<keyword evidence="3" id="KW-0732">Signal</keyword>
<evidence type="ECO:0000256" key="3">
    <source>
        <dbReference type="SAM" id="SignalP"/>
    </source>
</evidence>
<gene>
    <name evidence="5" type="ORF">ZIOFF_069711</name>
</gene>
<evidence type="ECO:0000259" key="4">
    <source>
        <dbReference type="Pfam" id="PF14215"/>
    </source>
</evidence>
<dbReference type="PANTHER" id="PTHR24092">
    <property type="entry name" value="PROBABLE PHOSPHOLIPID-TRANSPORTING ATPASE"/>
    <property type="match status" value="1"/>
</dbReference>
<dbReference type="SUPFAM" id="SSF81660">
    <property type="entry name" value="Metal cation-transporting ATPase, ATP-binding domain N"/>
    <property type="match status" value="1"/>
</dbReference>
<feature type="chain" id="PRO_5035287463" description="Transcription factor MYC/MYB N-terminal domain-containing protein" evidence="3">
    <location>
        <begin position="27"/>
        <end position="221"/>
    </location>
</feature>
<feature type="signal peptide" evidence="3">
    <location>
        <begin position="1"/>
        <end position="26"/>
    </location>
</feature>
<dbReference type="InterPro" id="IPR023214">
    <property type="entry name" value="HAD_sf"/>
</dbReference>
<proteinExistence type="predicted"/>
<evidence type="ECO:0000313" key="5">
    <source>
        <dbReference type="EMBL" id="KAG6472251.1"/>
    </source>
</evidence>
<protein>
    <recommendedName>
        <fullName evidence="4">Transcription factor MYC/MYB N-terminal domain-containing protein</fullName>
    </recommendedName>
</protein>
<evidence type="ECO:0000313" key="6">
    <source>
        <dbReference type="Proteomes" id="UP000734854"/>
    </source>
</evidence>
<evidence type="ECO:0000256" key="2">
    <source>
        <dbReference type="ARBA" id="ARBA00023163"/>
    </source>
</evidence>
<dbReference type="GO" id="GO:0000166">
    <property type="term" value="F:nucleotide binding"/>
    <property type="evidence" value="ECO:0007669"/>
    <property type="project" value="InterPro"/>
</dbReference>
<dbReference type="Gene3D" id="3.40.1110.10">
    <property type="entry name" value="Calcium-transporting ATPase, cytoplasmic domain N"/>
    <property type="match status" value="1"/>
</dbReference>
<evidence type="ECO:0000256" key="1">
    <source>
        <dbReference type="ARBA" id="ARBA00023015"/>
    </source>
</evidence>
<dbReference type="AlphaFoldDB" id="A0A8J5EU94"/>